<dbReference type="Gene3D" id="2.60.120.10">
    <property type="entry name" value="Jelly Rolls"/>
    <property type="match status" value="1"/>
</dbReference>
<dbReference type="Pfam" id="PF07883">
    <property type="entry name" value="Cupin_2"/>
    <property type="match status" value="1"/>
</dbReference>
<sequence>MIRNFLTCEKEIAENSHDGIGQIEIQKVFRRKDFSGAWDFALRVIMPPNSSMGLHEHGEDEEMYIILKGSGLMAIEDQEHRVSTGDMILNRPGGRHGLLNDGAEEIELLIIQASMK</sequence>
<dbReference type="GO" id="GO:0046872">
    <property type="term" value="F:metal ion binding"/>
    <property type="evidence" value="ECO:0007669"/>
    <property type="project" value="UniProtKB-KW"/>
</dbReference>
<gene>
    <name evidence="3" type="ORF">R5R33_04255</name>
</gene>
<reference evidence="3 4" key="1">
    <citation type="submission" date="2023-10" db="EMBL/GenBank/DDBJ databases">
        <title>Description of Microbulbifer bruguierae sp. nov., isolated from the sediments of mangrove plant Bruguiera sexangula and comparative genomic analyses of the genus Microbulbifer.</title>
        <authorList>
            <person name="Long M."/>
        </authorList>
    </citation>
    <scope>NUCLEOTIDE SEQUENCE [LARGE SCALE GENOMIC DNA]</scope>
    <source>
        <strain evidence="3 4">SPO729</strain>
    </source>
</reference>
<feature type="domain" description="Cupin type-2" evidence="2">
    <location>
        <begin position="43"/>
        <end position="111"/>
    </location>
</feature>
<dbReference type="SUPFAM" id="SSF51182">
    <property type="entry name" value="RmlC-like cupins"/>
    <property type="match status" value="1"/>
</dbReference>
<dbReference type="PANTHER" id="PTHR35848:SF6">
    <property type="entry name" value="CUPIN TYPE-2 DOMAIN-CONTAINING PROTEIN"/>
    <property type="match status" value="1"/>
</dbReference>
<name>A0AAU0N1K6_9GAMM</name>
<dbReference type="EMBL" id="CP137555">
    <property type="protein sequence ID" value="WOX06347.1"/>
    <property type="molecule type" value="Genomic_DNA"/>
</dbReference>
<evidence type="ECO:0000313" key="3">
    <source>
        <dbReference type="EMBL" id="WOX06347.1"/>
    </source>
</evidence>
<organism evidence="3 4">
    <name type="scientific">Microbulbifer pacificus</name>
    <dbReference type="NCBI Taxonomy" id="407164"/>
    <lineage>
        <taxon>Bacteria</taxon>
        <taxon>Pseudomonadati</taxon>
        <taxon>Pseudomonadota</taxon>
        <taxon>Gammaproteobacteria</taxon>
        <taxon>Cellvibrionales</taxon>
        <taxon>Microbulbiferaceae</taxon>
        <taxon>Microbulbifer</taxon>
    </lineage>
</organism>
<dbReference type="PANTHER" id="PTHR35848">
    <property type="entry name" value="OXALATE-BINDING PROTEIN"/>
    <property type="match status" value="1"/>
</dbReference>
<keyword evidence="1" id="KW-0479">Metal-binding</keyword>
<dbReference type="RefSeq" id="WP_318954804.1">
    <property type="nucleotide sequence ID" value="NZ_CP137555.1"/>
</dbReference>
<dbReference type="InterPro" id="IPR051610">
    <property type="entry name" value="GPI/OXD"/>
</dbReference>
<evidence type="ECO:0000256" key="1">
    <source>
        <dbReference type="ARBA" id="ARBA00022723"/>
    </source>
</evidence>
<accession>A0AAU0N1K6</accession>
<dbReference type="Proteomes" id="UP001302477">
    <property type="component" value="Chromosome"/>
</dbReference>
<keyword evidence="4" id="KW-1185">Reference proteome</keyword>
<evidence type="ECO:0000259" key="2">
    <source>
        <dbReference type="Pfam" id="PF07883"/>
    </source>
</evidence>
<dbReference type="InterPro" id="IPR011051">
    <property type="entry name" value="RmlC_Cupin_sf"/>
</dbReference>
<proteinExistence type="predicted"/>
<dbReference type="KEGG" id="mpaf:R5R33_04255"/>
<dbReference type="InterPro" id="IPR014710">
    <property type="entry name" value="RmlC-like_jellyroll"/>
</dbReference>
<evidence type="ECO:0000313" key="4">
    <source>
        <dbReference type="Proteomes" id="UP001302477"/>
    </source>
</evidence>
<dbReference type="AlphaFoldDB" id="A0AAU0N1K6"/>
<protein>
    <submittedName>
        <fullName evidence="3">Cupin domain-containing protein</fullName>
    </submittedName>
</protein>
<dbReference type="InterPro" id="IPR013096">
    <property type="entry name" value="Cupin_2"/>
</dbReference>